<dbReference type="GO" id="GO:0015930">
    <property type="term" value="F:glutamate synthase activity"/>
    <property type="evidence" value="ECO:0007669"/>
    <property type="project" value="InterPro"/>
</dbReference>
<evidence type="ECO:0000256" key="13">
    <source>
        <dbReference type="ARBA" id="ARBA00023291"/>
    </source>
</evidence>
<evidence type="ECO:0000313" key="16">
    <source>
        <dbReference type="EMBL" id="AXV07510.1"/>
    </source>
</evidence>
<keyword evidence="8" id="KW-0315">Glutamine amidotransferase</keyword>
<dbReference type="Gene3D" id="3.20.20.70">
    <property type="entry name" value="Aldolase class I"/>
    <property type="match status" value="2"/>
</dbReference>
<dbReference type="Pfam" id="PF04898">
    <property type="entry name" value="Glu_syn_central"/>
    <property type="match status" value="1"/>
</dbReference>
<dbReference type="InterPro" id="IPR017932">
    <property type="entry name" value="GATase_2_dom"/>
</dbReference>
<keyword evidence="11" id="KW-0411">Iron-sulfur</keyword>
<dbReference type="InterPro" id="IPR050711">
    <property type="entry name" value="ET-N_metabolism_enzyme"/>
</dbReference>
<dbReference type="GO" id="GO:0051538">
    <property type="term" value="F:3 iron, 4 sulfur cluster binding"/>
    <property type="evidence" value="ECO:0007669"/>
    <property type="project" value="UniProtKB-KW"/>
</dbReference>
<keyword evidence="4" id="KW-0028">Amino-acid biosynthesis</keyword>
<gene>
    <name evidence="16" type="ORF">DVS28_a2831</name>
</gene>
<keyword evidence="17" id="KW-1185">Reference proteome</keyword>
<dbReference type="KEGG" id="euz:DVS28_a2831"/>
<evidence type="ECO:0000256" key="14">
    <source>
        <dbReference type="ARBA" id="ARBA00029440"/>
    </source>
</evidence>
<comment type="cofactor">
    <cofactor evidence="2">
        <name>[3Fe-4S] cluster</name>
        <dbReference type="ChEBI" id="CHEBI:21137"/>
    </cofactor>
</comment>
<evidence type="ECO:0000256" key="12">
    <source>
        <dbReference type="ARBA" id="ARBA00023164"/>
    </source>
</evidence>
<dbReference type="GO" id="GO:0006537">
    <property type="term" value="P:glutamate biosynthetic process"/>
    <property type="evidence" value="ECO:0007669"/>
    <property type="project" value="UniProtKB-KW"/>
</dbReference>
<dbReference type="Gene3D" id="2.160.20.60">
    <property type="entry name" value="Glutamate synthase, alpha subunit, C-terminal domain"/>
    <property type="match status" value="1"/>
</dbReference>
<evidence type="ECO:0000313" key="17">
    <source>
        <dbReference type="Proteomes" id="UP000264006"/>
    </source>
</evidence>
<dbReference type="Pfam" id="PF00310">
    <property type="entry name" value="GATase_2"/>
    <property type="match status" value="1"/>
</dbReference>
<evidence type="ECO:0000256" key="4">
    <source>
        <dbReference type="ARBA" id="ARBA00022605"/>
    </source>
</evidence>
<dbReference type="GO" id="GO:0019676">
    <property type="term" value="P:ammonia assimilation cycle"/>
    <property type="evidence" value="ECO:0007669"/>
    <property type="project" value="TreeGrafter"/>
</dbReference>
<evidence type="ECO:0000256" key="11">
    <source>
        <dbReference type="ARBA" id="ARBA00023014"/>
    </source>
</evidence>
<dbReference type="InterPro" id="IPR013785">
    <property type="entry name" value="Aldolase_TIM"/>
</dbReference>
<dbReference type="SUPFAM" id="SSF51395">
    <property type="entry name" value="FMN-linked oxidoreductases"/>
    <property type="match status" value="1"/>
</dbReference>
<evidence type="ECO:0000256" key="9">
    <source>
        <dbReference type="ARBA" id="ARBA00023002"/>
    </source>
</evidence>
<proteinExistence type="inferred from homology"/>
<protein>
    <submittedName>
        <fullName evidence="16">Glutamate synthase [NADPH] large chain</fullName>
    </submittedName>
</protein>
<feature type="domain" description="Glutamine amidotransferase type-2" evidence="15">
    <location>
        <begin position="14"/>
        <end position="411"/>
    </location>
</feature>
<comment type="pathway">
    <text evidence="14">Amino-acid biosynthesis.</text>
</comment>
<dbReference type="InterPro" id="IPR036485">
    <property type="entry name" value="Glu_synth_asu_C_sf"/>
</dbReference>
<comment type="cofactor">
    <cofactor evidence="1">
        <name>FMN</name>
        <dbReference type="ChEBI" id="CHEBI:58210"/>
    </cofactor>
</comment>
<evidence type="ECO:0000256" key="10">
    <source>
        <dbReference type="ARBA" id="ARBA00023004"/>
    </source>
</evidence>
<dbReference type="PANTHER" id="PTHR11938:SF133">
    <property type="entry name" value="GLUTAMATE SYNTHASE (NADH)"/>
    <property type="match status" value="1"/>
</dbReference>
<evidence type="ECO:0000256" key="2">
    <source>
        <dbReference type="ARBA" id="ARBA00001927"/>
    </source>
</evidence>
<dbReference type="Pfam" id="PF01645">
    <property type="entry name" value="Glu_synthase"/>
    <property type="match status" value="1"/>
</dbReference>
<evidence type="ECO:0000256" key="3">
    <source>
        <dbReference type="ARBA" id="ARBA00009716"/>
    </source>
</evidence>
<keyword evidence="5" id="KW-0285">Flavoprotein</keyword>
<dbReference type="Proteomes" id="UP000264006">
    <property type="component" value="Chromosome"/>
</dbReference>
<dbReference type="Pfam" id="PF01493">
    <property type="entry name" value="GXGXG"/>
    <property type="match status" value="1"/>
</dbReference>
<dbReference type="CDD" id="cd00713">
    <property type="entry name" value="GltS"/>
    <property type="match status" value="1"/>
</dbReference>
<dbReference type="InterPro" id="IPR029055">
    <property type="entry name" value="Ntn_hydrolases_N"/>
</dbReference>
<keyword evidence="13" id="KW-0003">3Fe-4S</keyword>
<dbReference type="Gene3D" id="3.60.20.10">
    <property type="entry name" value="Glutamine Phosphoribosylpyrophosphate, subunit 1, domain 1"/>
    <property type="match status" value="1"/>
</dbReference>
<dbReference type="PANTHER" id="PTHR11938">
    <property type="entry name" value="FAD NADPH DEHYDROGENASE/OXIDOREDUCTASE"/>
    <property type="match status" value="1"/>
</dbReference>
<dbReference type="OrthoDB" id="9758182at2"/>
<dbReference type="SUPFAM" id="SSF69336">
    <property type="entry name" value="Alpha subunit of glutamate synthase, C-terminal domain"/>
    <property type="match status" value="1"/>
</dbReference>
<keyword evidence="10" id="KW-0408">Iron</keyword>
<comment type="similarity">
    <text evidence="3">Belongs to the glutamate synthase family.</text>
</comment>
<dbReference type="InterPro" id="IPR002932">
    <property type="entry name" value="Glu_synthdom"/>
</dbReference>
<dbReference type="CDD" id="cd02808">
    <property type="entry name" value="GltS_FMN"/>
    <property type="match status" value="1"/>
</dbReference>
<dbReference type="PROSITE" id="PS51278">
    <property type="entry name" value="GATASE_TYPE_2"/>
    <property type="match status" value="1"/>
</dbReference>
<dbReference type="InterPro" id="IPR002489">
    <property type="entry name" value="Glu_synth_asu_C"/>
</dbReference>
<keyword evidence="9" id="KW-0560">Oxidoreductase</keyword>
<dbReference type="RefSeq" id="WP_114591989.1">
    <property type="nucleotide sequence ID" value="NZ_CP031165.1"/>
</dbReference>
<evidence type="ECO:0000256" key="7">
    <source>
        <dbReference type="ARBA" id="ARBA00022723"/>
    </source>
</evidence>
<reference evidence="16 17" key="1">
    <citation type="submission" date="2018-09" db="EMBL/GenBank/DDBJ databases">
        <title>Complete genome sequence of Euzebya sp. DY32-46 isolated from seawater of Pacific Ocean.</title>
        <authorList>
            <person name="Xu L."/>
            <person name="Wu Y.-H."/>
            <person name="Xu X.-W."/>
        </authorList>
    </citation>
    <scope>NUCLEOTIDE SEQUENCE [LARGE SCALE GENOMIC DNA]</scope>
    <source>
        <strain evidence="16 17">DY32-46</strain>
    </source>
</reference>
<name>A0A346XZ63_9ACTN</name>
<evidence type="ECO:0000256" key="1">
    <source>
        <dbReference type="ARBA" id="ARBA00001917"/>
    </source>
</evidence>
<sequence length="1543" mass="164921">MTGLYDPRYERDACGIGLVANAGGTASRQIIDDALDGLAGVMHRGAVAADGRSGDGAGVLIPLPTRFLASAAAVADHTRLGAAMCFLDGRDDQRGESSRETVRTAVEDALARFGLTFVAWREVPTDDAALGDIARAARPHIEQAIFTRDASTDDEAAERACYLARKAAETACHAEGVEAYFASWSMRTITYKGMTAADQLAAFYPDLASNDVDGWFAIFHQRYSTNTMPTWDRAQPFRFLCHNGEINTIEGNTNLMRARVGNLGADWAELGDAGEDLLQPIIDEAGSDSARLDQVLELLVRGGRSAAHSVAMMVPQVWEGARDLHPRVTDFYRYHSSLIEPWDGPAGLVFTDGLRLAAALDRNGLRPLRYSICDDGFVVVSSEVGAVRIKGHGSVRRDRLGPGQMLVVDPALGGVLENDQVKADLARRKPYGEWLRAHMTPVGPGLPVDAAPEDLGARQVVAGYTKEEEITILRPMATSGKEPISSMGDDTQMSIFAGRTRTVYQYLKQRFAQVTNPPIDPIREAAVMSLRTLLGPRSPILKEEAAAAHLLELESFVMYPQGLQQLVLDPDISFDVHGLDTTWPVADGAEGMAERLVEIGLEAAAAVRDGAQVLIASDRSVSDERAPVPMVLAIGAIHHRLVAEQLRTRVSLIAETDDARDTHSFACLLGYGADVICPRLSLESMTKLADDGRIGRDNPSAGEVQANLKRAAEEGVLKIMSKMGISTLDSYRSAQIFEGAGLAREVVDTCLTGTPSALGGVGFEQLASDVLARHADAYPNPKLPSHGHYKYKKGGEYHATNPDVVGALHRTVGLEGDPLDLPDPSGNGNGAIAPEPEHLVAELRAAHLLNHATKQGRWETYQTYADLVNDRPATEPRDLLDFVEAAEPIPLEEVEPATSITQRFFTGAMSLGALSPESHETLAMAMNMIGGFSNCGEGGEDPARFATRGTAHDRNSKAKQVASGRFGVTPRYLAFADELQIKMAQGSKPGEGGQLPSHKVSSLIARLRHTQPGVALISPPPHHDIYSIEDLAQLIYDLKQINPHAGVSVKLVSSAGVGTVAAGVVKGLADAVQISGGDGGTGASPLSSIKHAGMAWELGLAETQQTLVRNSLRSRVRLQVDGGFKTGRDVLMAALLGGDEFGFGTAALLAEGCIMVRACHRDTCPVGVATQRVDLREKYKGTPEMVATFMLFVAEEVRRGLAALGLRSLDEAIGRVDLLTARTFDEDDRSGLLDPSPLLFDARSEVNADIAASLGGEPDALHYVETLPIQAPRGQLGDRVFEDAFSTLWEGGLLSLRYDIRNAERTVGARLGGALGLEFGDRAPEGKVTVRFDGEAGQSFGAFLSDGAEFILTGEANDYVGKGMGGGTIVVRPPADDVVHSGGSTPVLAGNTLLYGATGGELFIAGRVGERFGVRNSGANAVVEGTGEHACEYMTGGTVVILGQTGFNLGAGMTGGECYVHDDSSWILARINSALVEARRLDTAQLDQVREMIQRHVALTESRRGTELLENWDDAWRGFWRIAPKSELAKFEAANEGSVGAPA</sequence>
<dbReference type="EMBL" id="CP031165">
    <property type="protein sequence ID" value="AXV07510.1"/>
    <property type="molecule type" value="Genomic_DNA"/>
</dbReference>
<evidence type="ECO:0000259" key="15">
    <source>
        <dbReference type="PROSITE" id="PS51278"/>
    </source>
</evidence>
<evidence type="ECO:0000256" key="8">
    <source>
        <dbReference type="ARBA" id="ARBA00022962"/>
    </source>
</evidence>
<keyword evidence="7" id="KW-0479">Metal-binding</keyword>
<keyword evidence="6" id="KW-0288">FMN</keyword>
<evidence type="ECO:0000256" key="5">
    <source>
        <dbReference type="ARBA" id="ARBA00022630"/>
    </source>
</evidence>
<keyword evidence="12" id="KW-0314">Glutamate biosynthesis</keyword>
<accession>A0A346XZ63</accession>
<evidence type="ECO:0000256" key="6">
    <source>
        <dbReference type="ARBA" id="ARBA00022643"/>
    </source>
</evidence>
<dbReference type="GO" id="GO:0046872">
    <property type="term" value="F:metal ion binding"/>
    <property type="evidence" value="ECO:0007669"/>
    <property type="project" value="UniProtKB-KW"/>
</dbReference>
<dbReference type="InterPro" id="IPR006982">
    <property type="entry name" value="Glu_synth_centr_N"/>
</dbReference>
<organism evidence="16 17">
    <name type="scientific">Euzebya pacifica</name>
    <dbReference type="NCBI Taxonomy" id="1608957"/>
    <lineage>
        <taxon>Bacteria</taxon>
        <taxon>Bacillati</taxon>
        <taxon>Actinomycetota</taxon>
        <taxon>Nitriliruptoria</taxon>
        <taxon>Euzebyales</taxon>
    </lineage>
</organism>
<dbReference type="SUPFAM" id="SSF56235">
    <property type="entry name" value="N-terminal nucleophile aminohydrolases (Ntn hydrolases)"/>
    <property type="match status" value="1"/>
</dbReference>